<organism evidence="2">
    <name type="scientific">Tanacetum cinerariifolium</name>
    <name type="common">Dalmatian daisy</name>
    <name type="synonym">Chrysanthemum cinerariifolium</name>
    <dbReference type="NCBI Taxonomy" id="118510"/>
    <lineage>
        <taxon>Eukaryota</taxon>
        <taxon>Viridiplantae</taxon>
        <taxon>Streptophyta</taxon>
        <taxon>Embryophyta</taxon>
        <taxon>Tracheophyta</taxon>
        <taxon>Spermatophyta</taxon>
        <taxon>Magnoliopsida</taxon>
        <taxon>eudicotyledons</taxon>
        <taxon>Gunneridae</taxon>
        <taxon>Pentapetalae</taxon>
        <taxon>asterids</taxon>
        <taxon>campanulids</taxon>
        <taxon>Asterales</taxon>
        <taxon>Asteraceae</taxon>
        <taxon>Asteroideae</taxon>
        <taxon>Anthemideae</taxon>
        <taxon>Anthemidinae</taxon>
        <taxon>Tanacetum</taxon>
    </lineage>
</organism>
<feature type="non-terminal residue" evidence="2">
    <location>
        <position position="1"/>
    </location>
</feature>
<accession>A0A699QT83</accession>
<protein>
    <submittedName>
        <fullName evidence="2">Uncharacterized protein</fullName>
    </submittedName>
</protein>
<comment type="caution">
    <text evidence="2">The sequence shown here is derived from an EMBL/GenBank/DDBJ whole genome shotgun (WGS) entry which is preliminary data.</text>
</comment>
<gene>
    <name evidence="2" type="ORF">Tci_847910</name>
</gene>
<proteinExistence type="predicted"/>
<reference evidence="2" key="1">
    <citation type="journal article" date="2019" name="Sci. Rep.">
        <title>Draft genome of Tanacetum cinerariifolium, the natural source of mosquito coil.</title>
        <authorList>
            <person name="Yamashiro T."/>
            <person name="Shiraishi A."/>
            <person name="Satake H."/>
            <person name="Nakayama K."/>
        </authorList>
    </citation>
    <scope>NUCLEOTIDE SEQUENCE</scope>
</reference>
<name>A0A699QT83_TANCI</name>
<evidence type="ECO:0000313" key="2">
    <source>
        <dbReference type="EMBL" id="GFC75940.1"/>
    </source>
</evidence>
<dbReference type="EMBL" id="BKCJ011054038">
    <property type="protein sequence ID" value="GFC75940.1"/>
    <property type="molecule type" value="Genomic_DNA"/>
</dbReference>
<sequence>GGSDADVYKEEVKAFNLMATNFHKFFHKRNSSRRGNRFENGANGFKRGGGNGLETKEVKAQEKGEVATIAMKKFTSLVSVQSPKKTRPLLEKLGGIVKMVMNLRTMQHILWQSTLKRYNLKHLFLIISLILLICKRRMMNS</sequence>
<dbReference type="AlphaFoldDB" id="A0A699QT83"/>
<feature type="region of interest" description="Disordered" evidence="1">
    <location>
        <begin position="32"/>
        <end position="57"/>
    </location>
</feature>
<evidence type="ECO:0000256" key="1">
    <source>
        <dbReference type="SAM" id="MobiDB-lite"/>
    </source>
</evidence>